<evidence type="ECO:0000256" key="6">
    <source>
        <dbReference type="ARBA" id="ARBA00022989"/>
    </source>
</evidence>
<keyword evidence="12" id="KW-1185">Reference proteome</keyword>
<dbReference type="Pfam" id="PF01554">
    <property type="entry name" value="MatE"/>
    <property type="match status" value="2"/>
</dbReference>
<dbReference type="EMBL" id="CP035704">
    <property type="protein sequence ID" value="QBB69179.1"/>
    <property type="molecule type" value="Genomic_DNA"/>
</dbReference>
<evidence type="ECO:0000256" key="1">
    <source>
        <dbReference type="ARBA" id="ARBA00004429"/>
    </source>
</evidence>
<dbReference type="CDD" id="cd13131">
    <property type="entry name" value="MATE_NorM_like"/>
    <property type="match status" value="1"/>
</dbReference>
<feature type="transmembrane region" description="Helical" evidence="10">
    <location>
        <begin position="199"/>
        <end position="220"/>
    </location>
</feature>
<dbReference type="InterPro" id="IPR050222">
    <property type="entry name" value="MATE_MdtK"/>
</dbReference>
<evidence type="ECO:0000313" key="12">
    <source>
        <dbReference type="Proteomes" id="UP000291562"/>
    </source>
</evidence>
<dbReference type="NCBIfam" id="TIGR00797">
    <property type="entry name" value="matE"/>
    <property type="match status" value="1"/>
</dbReference>
<evidence type="ECO:0000256" key="3">
    <source>
        <dbReference type="ARBA" id="ARBA00022449"/>
    </source>
</evidence>
<keyword evidence="3" id="KW-0050">Antiport</keyword>
<evidence type="ECO:0000256" key="7">
    <source>
        <dbReference type="ARBA" id="ARBA00023065"/>
    </source>
</evidence>
<dbReference type="PANTHER" id="PTHR43298:SF2">
    <property type="entry name" value="FMN_FAD EXPORTER YEEO-RELATED"/>
    <property type="match status" value="1"/>
</dbReference>
<evidence type="ECO:0000256" key="9">
    <source>
        <dbReference type="ARBA" id="ARBA00031636"/>
    </source>
</evidence>
<keyword evidence="8 10" id="KW-0472">Membrane</keyword>
<dbReference type="RefSeq" id="WP_129831435.1">
    <property type="nucleotide sequence ID" value="NZ_CP035704.1"/>
</dbReference>
<dbReference type="KEGG" id="xbc:ELE36_01630"/>
<keyword evidence="6 10" id="KW-1133">Transmembrane helix</keyword>
<keyword evidence="7" id="KW-0406">Ion transport</keyword>
<feature type="transmembrane region" description="Helical" evidence="10">
    <location>
        <begin position="355"/>
        <end position="374"/>
    </location>
</feature>
<evidence type="ECO:0000256" key="4">
    <source>
        <dbReference type="ARBA" id="ARBA00022475"/>
    </source>
</evidence>
<feature type="transmembrane region" description="Helical" evidence="10">
    <location>
        <begin position="20"/>
        <end position="39"/>
    </location>
</feature>
<feature type="transmembrane region" description="Helical" evidence="10">
    <location>
        <begin position="51"/>
        <end position="74"/>
    </location>
</feature>
<dbReference type="OrthoDB" id="9780160at2"/>
<dbReference type="GO" id="GO:0042910">
    <property type="term" value="F:xenobiotic transmembrane transporter activity"/>
    <property type="evidence" value="ECO:0007669"/>
    <property type="project" value="InterPro"/>
</dbReference>
<organism evidence="11 12">
    <name type="scientific">Pseudolysobacter antarcticus</name>
    <dbReference type="NCBI Taxonomy" id="2511995"/>
    <lineage>
        <taxon>Bacteria</taxon>
        <taxon>Pseudomonadati</taxon>
        <taxon>Pseudomonadota</taxon>
        <taxon>Gammaproteobacteria</taxon>
        <taxon>Lysobacterales</taxon>
        <taxon>Rhodanobacteraceae</taxon>
        <taxon>Pseudolysobacter</taxon>
    </lineage>
</organism>
<protein>
    <recommendedName>
        <fullName evidence="9">Multidrug-efflux transporter</fullName>
    </recommendedName>
</protein>
<feature type="transmembrane region" description="Helical" evidence="10">
    <location>
        <begin position="95"/>
        <end position="114"/>
    </location>
</feature>
<evidence type="ECO:0000256" key="8">
    <source>
        <dbReference type="ARBA" id="ARBA00023136"/>
    </source>
</evidence>
<dbReference type="Proteomes" id="UP000291562">
    <property type="component" value="Chromosome"/>
</dbReference>
<name>A0A411HFD7_9GAMM</name>
<comment type="subcellular location">
    <subcellularLocation>
        <location evidence="1">Cell inner membrane</location>
        <topology evidence="1">Multi-pass membrane protein</topology>
    </subcellularLocation>
</comment>
<dbReference type="GO" id="GO:0015297">
    <property type="term" value="F:antiporter activity"/>
    <property type="evidence" value="ECO:0007669"/>
    <property type="project" value="UniProtKB-KW"/>
</dbReference>
<evidence type="ECO:0000256" key="5">
    <source>
        <dbReference type="ARBA" id="ARBA00022692"/>
    </source>
</evidence>
<accession>A0A411HFD7</accession>
<keyword evidence="4" id="KW-1003">Cell membrane</keyword>
<reference evidence="11 12" key="1">
    <citation type="submission" date="2019-01" db="EMBL/GenBank/DDBJ databases">
        <title>Pseudolysobacter antarctica gen. nov., sp. nov., isolated from Fildes Peninsula, Antarctica.</title>
        <authorList>
            <person name="Wei Z."/>
            <person name="Peng F."/>
        </authorList>
    </citation>
    <scope>NUCLEOTIDE SEQUENCE [LARGE SCALE GENOMIC DNA]</scope>
    <source>
        <strain evidence="11 12">AQ6-296</strain>
    </source>
</reference>
<dbReference type="InterPro" id="IPR048279">
    <property type="entry name" value="MdtK-like"/>
</dbReference>
<sequence>MLFPAFTDAARLRRELRETFSLATPLMLGQLSAMLMPFIDTVLAGHLGASTLAAVAVGSQIWSFAMMFLIGTMLALPPTVAQLDGAGRRASIGAVFRQALWLALALGLFAAFAVRQSEPLLRAIGVDATVLPQALEFLRAISFGAPALAIYFALRGMSEGIRRPRPTLYFGLFGVSLLLPLAWALMYGRLGMPALGARGSGIATAIVLWLQALAFLLYVVTRRHYRDLQLFAHFEWPVLAQISVLLRLGLPMGASILMEGGLFVATALLIGSLGATAMAGHQIALNVASLTFMLPLGLAMATTIRVGNAVGRNDYSGVRYAGFVSIALTLGSQVVSALLMWLLRMPIAHLYSDDVQVIALASQLLLLAAIFQFSDGIQVVANGALRGLKDTRVPMLLTLLAYWIIGMPLGYLLGFHYGYGPRGLWVGLIAGLGMAAILLFTRFYRLAMNNSWRTLAPAPHSSTQT</sequence>
<feature type="transmembrane region" description="Helical" evidence="10">
    <location>
        <begin position="318"/>
        <end position="343"/>
    </location>
</feature>
<feature type="transmembrane region" description="Helical" evidence="10">
    <location>
        <begin position="423"/>
        <end position="444"/>
    </location>
</feature>
<dbReference type="PANTHER" id="PTHR43298">
    <property type="entry name" value="MULTIDRUG RESISTANCE PROTEIN NORM-RELATED"/>
    <property type="match status" value="1"/>
</dbReference>
<evidence type="ECO:0000256" key="2">
    <source>
        <dbReference type="ARBA" id="ARBA00022448"/>
    </source>
</evidence>
<feature type="transmembrane region" description="Helical" evidence="10">
    <location>
        <begin position="283"/>
        <end position="306"/>
    </location>
</feature>
<dbReference type="AlphaFoldDB" id="A0A411HFD7"/>
<proteinExistence type="predicted"/>
<gene>
    <name evidence="11" type="ORF">ELE36_01630</name>
</gene>
<dbReference type="GO" id="GO:0006811">
    <property type="term" value="P:monoatomic ion transport"/>
    <property type="evidence" value="ECO:0007669"/>
    <property type="project" value="UniProtKB-KW"/>
</dbReference>
<dbReference type="GO" id="GO:0005886">
    <property type="term" value="C:plasma membrane"/>
    <property type="evidence" value="ECO:0007669"/>
    <property type="project" value="UniProtKB-SubCell"/>
</dbReference>
<dbReference type="PIRSF" id="PIRSF006603">
    <property type="entry name" value="DinF"/>
    <property type="match status" value="1"/>
</dbReference>
<keyword evidence="2" id="KW-0813">Transport</keyword>
<evidence type="ECO:0000256" key="10">
    <source>
        <dbReference type="SAM" id="Phobius"/>
    </source>
</evidence>
<dbReference type="InterPro" id="IPR002528">
    <property type="entry name" value="MATE_fam"/>
</dbReference>
<keyword evidence="5 10" id="KW-0812">Transmembrane</keyword>
<feature type="transmembrane region" description="Helical" evidence="10">
    <location>
        <begin position="395"/>
        <end position="417"/>
    </location>
</feature>
<feature type="transmembrane region" description="Helical" evidence="10">
    <location>
        <begin position="166"/>
        <end position="187"/>
    </location>
</feature>
<feature type="transmembrane region" description="Helical" evidence="10">
    <location>
        <begin position="134"/>
        <end position="154"/>
    </location>
</feature>
<feature type="transmembrane region" description="Helical" evidence="10">
    <location>
        <begin position="256"/>
        <end position="277"/>
    </location>
</feature>
<evidence type="ECO:0000313" key="11">
    <source>
        <dbReference type="EMBL" id="QBB69179.1"/>
    </source>
</evidence>